<proteinExistence type="predicted"/>
<organism evidence="2 3">
    <name type="scientific">Blastomyces percursus</name>
    <dbReference type="NCBI Taxonomy" id="1658174"/>
    <lineage>
        <taxon>Eukaryota</taxon>
        <taxon>Fungi</taxon>
        <taxon>Dikarya</taxon>
        <taxon>Ascomycota</taxon>
        <taxon>Pezizomycotina</taxon>
        <taxon>Eurotiomycetes</taxon>
        <taxon>Eurotiomycetidae</taxon>
        <taxon>Onygenales</taxon>
        <taxon>Ajellomycetaceae</taxon>
        <taxon>Blastomyces</taxon>
    </lineage>
</organism>
<dbReference type="InterPro" id="IPR021842">
    <property type="entry name" value="DUF3435"/>
</dbReference>
<dbReference type="PANTHER" id="PTHR37535">
    <property type="entry name" value="FLUG DOMAIN PROTEIN"/>
    <property type="match status" value="1"/>
</dbReference>
<feature type="region of interest" description="Disordered" evidence="1">
    <location>
        <begin position="1"/>
        <end position="64"/>
    </location>
</feature>
<sequence>MVHRRSAPSPVNSDNDSEEDMMDVDDSDGSYHSVSTASNSSRETNLTDPNKGGQNDANDLAGLLADDEHPPEYYRKMLNSGDESLLQCDEYANNSLKLFNRVKQEWFKFCTCVKEDPKEMYRRIDVNKLYTFFNWVLNQRRGKDGRRRQGLKYLSSLDTYWKIFRLVYEREMHEKIDRETSKRMIKNAIPKLAKLYGLKKGRRGKSVVYLDDLVKIVETTITTTKKKFSHGRQRILLCLFFQLAGFTANRPQALLNLCYRHIKVTLLKDPDGGPNKILIEFIIEFAKTFRGDKEETTYIVPEIIFDPSLILSPHVALLGLLFAGRAFAPLDGERVLTSARELLDLVISEDNYRLELPLDPALDNIPVFRKSERTLEQVKISTTEALTYGTIKPWIKSIGEISAFREILRPYSLRYGAGKALDNSGHISEAARSPIFQHSDPRTFLKYYLHRKVDKDVRAIVQGLDPQEHMMRAACRMLHSVNPRWPEKLTTAQSKSVNLLPHIQALIQKRDLLSRRLG</sequence>
<dbReference type="VEuPathDB" id="FungiDB:ACJ73_05741"/>
<dbReference type="Pfam" id="PF11917">
    <property type="entry name" value="DUF3435"/>
    <property type="match status" value="1"/>
</dbReference>
<dbReference type="PANTHER" id="PTHR37535:SF2">
    <property type="entry name" value="FINGER DOMAIN PROTEIN, PUTATIVE (AFU_ORTHOLOGUE AFUA_6G09300)-RELATED"/>
    <property type="match status" value="1"/>
</dbReference>
<dbReference type="InterPro" id="IPR013762">
    <property type="entry name" value="Integrase-like_cat_sf"/>
</dbReference>
<feature type="compositionally biased region" description="Low complexity" evidence="1">
    <location>
        <begin position="55"/>
        <end position="64"/>
    </location>
</feature>
<name>A0A1J9QRS9_9EURO</name>
<protein>
    <submittedName>
        <fullName evidence="2">Uncharacterized protein</fullName>
    </submittedName>
</protein>
<dbReference type="GO" id="GO:0015074">
    <property type="term" value="P:DNA integration"/>
    <property type="evidence" value="ECO:0007669"/>
    <property type="project" value="InterPro"/>
</dbReference>
<comment type="caution">
    <text evidence="2">The sequence shown here is derived from an EMBL/GenBank/DDBJ whole genome shotgun (WGS) entry which is preliminary data.</text>
</comment>
<evidence type="ECO:0000256" key="1">
    <source>
        <dbReference type="SAM" id="MobiDB-lite"/>
    </source>
</evidence>
<reference evidence="2 3" key="1">
    <citation type="submission" date="2015-08" db="EMBL/GenBank/DDBJ databases">
        <title>Emmonsia species relationships and genome sequence.</title>
        <authorList>
            <person name="Cuomo C.A."/>
            <person name="Schwartz I.S."/>
            <person name="Kenyon C."/>
            <person name="De Hoog G.S."/>
            <person name="Govender N.P."/>
            <person name="Botha A."/>
            <person name="Moreno L."/>
            <person name="De Vries M."/>
            <person name="Munoz J.F."/>
            <person name="Stielow J.B."/>
        </authorList>
    </citation>
    <scope>NUCLEOTIDE SEQUENCE [LARGE SCALE GENOMIC DNA]</scope>
    <source>
        <strain evidence="2 3">EI222</strain>
    </source>
</reference>
<dbReference type="OrthoDB" id="4206656at2759"/>
<dbReference type="Proteomes" id="UP000242791">
    <property type="component" value="Unassembled WGS sequence"/>
</dbReference>
<dbReference type="Gene3D" id="1.10.443.10">
    <property type="entry name" value="Intergrase catalytic core"/>
    <property type="match status" value="1"/>
</dbReference>
<keyword evidence="3" id="KW-1185">Reference proteome</keyword>
<evidence type="ECO:0000313" key="3">
    <source>
        <dbReference type="Proteomes" id="UP000242791"/>
    </source>
</evidence>
<gene>
    <name evidence="2" type="ORF">ACJ73_05741</name>
</gene>
<accession>A0A1J9QRS9</accession>
<evidence type="ECO:0000313" key="2">
    <source>
        <dbReference type="EMBL" id="OJD22915.1"/>
    </source>
</evidence>
<dbReference type="GO" id="GO:0003677">
    <property type="term" value="F:DNA binding"/>
    <property type="evidence" value="ECO:0007669"/>
    <property type="project" value="InterPro"/>
</dbReference>
<dbReference type="AlphaFoldDB" id="A0A1J9QRS9"/>
<feature type="compositionally biased region" description="Acidic residues" evidence="1">
    <location>
        <begin position="15"/>
        <end position="28"/>
    </location>
</feature>
<dbReference type="STRING" id="1658174.A0A1J9QRS9"/>
<feature type="compositionally biased region" description="Polar residues" evidence="1">
    <location>
        <begin position="30"/>
        <end position="48"/>
    </location>
</feature>
<dbReference type="GO" id="GO:0006310">
    <property type="term" value="P:DNA recombination"/>
    <property type="evidence" value="ECO:0007669"/>
    <property type="project" value="InterPro"/>
</dbReference>
<dbReference type="EMBL" id="LGTZ01000925">
    <property type="protein sequence ID" value="OJD22915.1"/>
    <property type="molecule type" value="Genomic_DNA"/>
</dbReference>